<dbReference type="EMBL" id="CP138333">
    <property type="protein sequence ID" value="WZX29815.1"/>
    <property type="molecule type" value="Genomic_DNA"/>
</dbReference>
<name>A0ABZ3CK23_9STAP</name>
<keyword evidence="1" id="KW-1133">Transmembrane helix</keyword>
<gene>
    <name evidence="2" type="ORF">RQP18_01180</name>
</gene>
<feature type="transmembrane region" description="Helical" evidence="1">
    <location>
        <begin position="120"/>
        <end position="142"/>
    </location>
</feature>
<sequence>MNNTMQIANSWPVWVFASLIIGVVVFQGIKFLQLARKAGAGIGLSNQEMNKAIKTGAITAIGPSFGIVIVAISLISLLGNPLTMMRIGVIGSAPIESLGASLASESAGADLTGVTFTPEVFTLIVWTLCIGGSGWMLFTLFFNKSLGSVQEKISATPNGKKYLSVIALIAMIAIFGSLTSAEMIKGLVPALTAVAAILSSLLMNLIAEKKKIIWLKEWALGLSIIIALTVTYFII</sequence>
<feature type="transmembrane region" description="Helical" evidence="1">
    <location>
        <begin position="187"/>
        <end position="206"/>
    </location>
</feature>
<accession>A0ABZ3CK23</accession>
<dbReference type="InterPro" id="IPR032479">
    <property type="entry name" value="DUF5058"/>
</dbReference>
<evidence type="ECO:0000256" key="1">
    <source>
        <dbReference type="SAM" id="Phobius"/>
    </source>
</evidence>
<keyword evidence="3" id="KW-1185">Reference proteome</keyword>
<feature type="transmembrane region" description="Helical" evidence="1">
    <location>
        <begin position="56"/>
        <end position="78"/>
    </location>
</feature>
<reference evidence="3" key="1">
    <citation type="submission" date="2023-10" db="EMBL/GenBank/DDBJ databases">
        <title>Genome analysis and identification of Salinococcus sp. Bachu38 nov., a PGPR from the rhizosphere of Tamarix.</title>
        <authorList>
            <person name="Liang Z."/>
            <person name="Zhang X."/>
            <person name="Jia J."/>
            <person name="Chen X."/>
            <person name="Wang Y."/>
            <person name="Wang Q."/>
            <person name="Wang R."/>
        </authorList>
    </citation>
    <scope>NUCLEOTIDE SEQUENCE [LARGE SCALE GENOMIC DNA]</scope>
    <source>
        <strain evidence="3">Bachu38</strain>
    </source>
</reference>
<dbReference type="Proteomes" id="UP001455384">
    <property type="component" value="Chromosome"/>
</dbReference>
<evidence type="ECO:0000313" key="3">
    <source>
        <dbReference type="Proteomes" id="UP001455384"/>
    </source>
</evidence>
<evidence type="ECO:0000313" key="2">
    <source>
        <dbReference type="EMBL" id="WZX29815.1"/>
    </source>
</evidence>
<dbReference type="RefSeq" id="WP_342388351.1">
    <property type="nucleotide sequence ID" value="NZ_CP138333.2"/>
</dbReference>
<protein>
    <submittedName>
        <fullName evidence="2">DUF5058 family protein</fullName>
    </submittedName>
</protein>
<proteinExistence type="predicted"/>
<dbReference type="Pfam" id="PF16481">
    <property type="entry name" value="DUF5058"/>
    <property type="match status" value="1"/>
</dbReference>
<feature type="transmembrane region" description="Helical" evidence="1">
    <location>
        <begin position="162"/>
        <end position="181"/>
    </location>
</feature>
<keyword evidence="1" id="KW-0812">Transmembrane</keyword>
<feature type="transmembrane region" description="Helical" evidence="1">
    <location>
        <begin position="218"/>
        <end position="234"/>
    </location>
</feature>
<keyword evidence="1" id="KW-0472">Membrane</keyword>
<feature type="transmembrane region" description="Helical" evidence="1">
    <location>
        <begin position="12"/>
        <end position="35"/>
    </location>
</feature>
<organism evidence="2 3">
    <name type="scientific">Salinicoccus bachuensis</name>
    <dbReference type="NCBI Taxonomy" id="3136731"/>
    <lineage>
        <taxon>Bacteria</taxon>
        <taxon>Bacillati</taxon>
        <taxon>Bacillota</taxon>
        <taxon>Bacilli</taxon>
        <taxon>Bacillales</taxon>
        <taxon>Staphylococcaceae</taxon>
        <taxon>Salinicoccus</taxon>
    </lineage>
</organism>